<evidence type="ECO:0000256" key="3">
    <source>
        <dbReference type="HAMAP-Rule" id="MF_03069"/>
    </source>
</evidence>
<proteinExistence type="inferred from homology"/>
<dbReference type="InterPro" id="IPR034727">
    <property type="entry name" value="Kintoun"/>
</dbReference>
<accession>A0A4W6FCR2</accession>
<keyword evidence="8" id="KW-1185">Reference proteome</keyword>
<feature type="compositionally biased region" description="Basic and acidic residues" evidence="4">
    <location>
        <begin position="590"/>
        <end position="602"/>
    </location>
</feature>
<evidence type="ECO:0000256" key="1">
    <source>
        <dbReference type="ARBA" id="ARBA00022490"/>
    </source>
</evidence>
<comment type="similarity">
    <text evidence="3">Belongs to the PIH1 family. Kintoun subfamily.</text>
</comment>
<dbReference type="STRING" id="8187.ENSLCAP00010049029"/>
<dbReference type="InterPro" id="IPR050734">
    <property type="entry name" value="PIH1/Kintoun_subfamily"/>
</dbReference>
<feature type="domain" description="PIH1D1/2/3 CS-like" evidence="6">
    <location>
        <begin position="267"/>
        <end position="366"/>
    </location>
</feature>
<reference evidence="8" key="1">
    <citation type="submission" date="2015-09" db="EMBL/GenBank/DDBJ databases">
        <authorList>
            <person name="Sai Rama Sridatta P."/>
        </authorList>
    </citation>
    <scope>NUCLEOTIDE SEQUENCE [LARGE SCALE GENOMIC DNA]</scope>
</reference>
<dbReference type="GO" id="GO:0060285">
    <property type="term" value="P:cilium-dependent cell motility"/>
    <property type="evidence" value="ECO:0007669"/>
    <property type="project" value="UniProtKB-UniRule"/>
</dbReference>
<dbReference type="GO" id="GO:0120293">
    <property type="term" value="C:dynein axonemal particle"/>
    <property type="evidence" value="ECO:0007669"/>
    <property type="project" value="UniProtKB-SubCell"/>
</dbReference>
<protein>
    <recommendedName>
        <fullName evidence="3">Protein kintoun</fullName>
    </recommendedName>
    <alternativeName>
        <fullName evidence="3">Dynein assembly factor 2, axonemal</fullName>
    </alternativeName>
</protein>
<dbReference type="AlphaFoldDB" id="A0A4W6FCR2"/>
<dbReference type="InterPro" id="IPR041442">
    <property type="entry name" value="PIH1D1/2/3_CS-like"/>
</dbReference>
<dbReference type="GO" id="GO:0070286">
    <property type="term" value="P:axonemal dynein complex assembly"/>
    <property type="evidence" value="ECO:0007669"/>
    <property type="project" value="UniProtKB-UniRule"/>
</dbReference>
<sequence>MRFEATAVTNMEKLKDLNVTVDEIDRLTKALRDEKFREMLRDYAQEISDPENMKRYEEEIKILEKERGNSVEFIHPKPFRALRTSVDGKQKCFINICASDNVEKPEYKSGVSEDGRKGQCWSLPHGLHPGRQDTDPKGNKIMIYDVIFHPDTLHIASRNKGFMDMVDSVAIQGIQNAFKVTLDKNNMRVMNTKYKGTPQPCVIRKPIPGYKAREPSEKPDPLAFPYPDEKRPVESSQTKPTDSPATKTSSDTKPKSYQIQPQETREPTRPNHTVKYRSVVDLQDFRCSRDSARGPRPKEIVVTIDLPLLKSVADTSLEVKENCLLLESKKPAYRLELPLAYPVDEDKGEAKFNKAKGQLTVTLPVLPSREAFDFGLATTDGDTQGVGDDEGKGKECEEGEKGEEEGGEEQGRKGQEDAEGEESVACECREQERGSEKGEEEQRGVEEEKVKQEDLKQQTRVEEGEEQIRKGQDDVEGEESVVGEEEKWRKQKGKEVEEDTEWKNQNGKGQESVEEEKSDKIYEGEVVEEEKLKEQNQENETENQSQLSSGTREEGGVNLNFCLESTPDNQDETEKTKENLQRNVQLEADAALHKHTSSEESHTAAPAVTATSSHASVEDCCISQRPEAPAPDEADKSDAGVSGSGKQEQREDVDEDDLPTEQISQTPQCDDKLPPALLREVDKDGNETVISNHSTSVEFIFQNTLMFELD</sequence>
<dbReference type="CDD" id="cd00298">
    <property type="entry name" value="ACD_sHsps_p23-like"/>
    <property type="match status" value="1"/>
</dbReference>
<feature type="compositionally biased region" description="Acidic residues" evidence="4">
    <location>
        <begin position="397"/>
        <end position="408"/>
    </location>
</feature>
<dbReference type="Pfam" id="PF18201">
    <property type="entry name" value="PIH1_CS"/>
    <property type="match status" value="1"/>
</dbReference>
<evidence type="ECO:0000313" key="8">
    <source>
        <dbReference type="Proteomes" id="UP000314980"/>
    </source>
</evidence>
<comment type="subcellular location">
    <subcellularLocation>
        <location evidence="3">Cytoplasm</location>
    </subcellularLocation>
    <subcellularLocation>
        <location evidence="2">Dynein axonemal particle</location>
    </subcellularLocation>
    <text evidence="3">Localizes in the apical cytoplasm around the gamma-tubulin-positive pericentriolar region, not in the cilia.</text>
</comment>
<reference evidence="7" key="2">
    <citation type="submission" date="2025-08" db="UniProtKB">
        <authorList>
            <consortium name="Ensembl"/>
        </authorList>
    </citation>
    <scope>IDENTIFICATION</scope>
</reference>
<dbReference type="Proteomes" id="UP000314980">
    <property type="component" value="Unassembled WGS sequence"/>
</dbReference>
<dbReference type="Pfam" id="PF08190">
    <property type="entry name" value="PIH1"/>
    <property type="match status" value="1"/>
</dbReference>
<dbReference type="GeneTree" id="ENSGT00510000048466"/>
<dbReference type="InterPro" id="IPR012981">
    <property type="entry name" value="PIH1_N"/>
</dbReference>
<feature type="compositionally biased region" description="Polar residues" evidence="4">
    <location>
        <begin position="234"/>
        <end position="262"/>
    </location>
</feature>
<feature type="compositionally biased region" description="Basic and acidic residues" evidence="4">
    <location>
        <begin position="211"/>
        <end position="220"/>
    </location>
</feature>
<feature type="domain" description="PIH1 N-terminal" evidence="5">
    <location>
        <begin position="47"/>
        <end position="209"/>
    </location>
</feature>
<evidence type="ECO:0000259" key="5">
    <source>
        <dbReference type="Pfam" id="PF08190"/>
    </source>
</evidence>
<feature type="compositionally biased region" description="Acidic residues" evidence="4">
    <location>
        <begin position="474"/>
        <end position="483"/>
    </location>
</feature>
<evidence type="ECO:0000256" key="2">
    <source>
        <dbReference type="ARBA" id="ARBA00024190"/>
    </source>
</evidence>
<evidence type="ECO:0000259" key="6">
    <source>
        <dbReference type="Pfam" id="PF18201"/>
    </source>
</evidence>
<dbReference type="Ensembl" id="ENSLCAT00010050258.1">
    <property type="protein sequence ID" value="ENSLCAP00010049029.1"/>
    <property type="gene ID" value="ENSLCAG00010022809.1"/>
</dbReference>
<evidence type="ECO:0000313" key="7">
    <source>
        <dbReference type="Ensembl" id="ENSLCAP00010049029.1"/>
    </source>
</evidence>
<feature type="region of interest" description="Disordered" evidence="4">
    <location>
        <begin position="375"/>
        <end position="676"/>
    </location>
</feature>
<dbReference type="GO" id="GO:0003351">
    <property type="term" value="P:epithelial cilium movement involved in extracellular fluid movement"/>
    <property type="evidence" value="ECO:0007669"/>
    <property type="project" value="TreeGrafter"/>
</dbReference>
<feature type="region of interest" description="Disordered" evidence="4">
    <location>
        <begin position="198"/>
        <end position="275"/>
    </location>
</feature>
<feature type="compositionally biased region" description="Basic and acidic residues" evidence="4">
    <location>
        <begin position="515"/>
        <end position="536"/>
    </location>
</feature>
<reference evidence="7" key="3">
    <citation type="submission" date="2025-09" db="UniProtKB">
        <authorList>
            <consortium name="Ensembl"/>
        </authorList>
    </citation>
    <scope>IDENTIFICATION</scope>
</reference>
<feature type="compositionally biased region" description="Basic and acidic residues" evidence="4">
    <location>
        <begin position="427"/>
        <end position="473"/>
    </location>
</feature>
<dbReference type="GO" id="GO:0005576">
    <property type="term" value="C:extracellular region"/>
    <property type="evidence" value="ECO:0007669"/>
    <property type="project" value="GOC"/>
</dbReference>
<dbReference type="PANTHER" id="PTHR22997:SF3">
    <property type="entry name" value="PROTEIN KINTOUN"/>
    <property type="match status" value="1"/>
</dbReference>
<dbReference type="PANTHER" id="PTHR22997">
    <property type="entry name" value="PIH1 DOMAIN-CONTAINING PROTEIN 1"/>
    <property type="match status" value="1"/>
</dbReference>
<name>A0A4W6FCR2_LATCA</name>
<keyword evidence="1 3" id="KW-0963">Cytoplasm</keyword>
<comment type="function">
    <text evidence="3">Required for cytoplasmic pre-assembly of axonemal dyneins, thereby playing a central role in motility in cilia and flagella. Involved in pre-assembly of dynein arm complexes in the cytoplasm before intraflagellar transport loads them for the ciliary compartment.</text>
</comment>
<evidence type="ECO:0000256" key="4">
    <source>
        <dbReference type="SAM" id="MobiDB-lite"/>
    </source>
</evidence>
<dbReference type="InParanoid" id="A0A4W6FCR2"/>
<organism evidence="7 8">
    <name type="scientific">Lates calcarifer</name>
    <name type="common">Barramundi</name>
    <name type="synonym">Holocentrus calcarifer</name>
    <dbReference type="NCBI Taxonomy" id="8187"/>
    <lineage>
        <taxon>Eukaryota</taxon>
        <taxon>Metazoa</taxon>
        <taxon>Chordata</taxon>
        <taxon>Craniata</taxon>
        <taxon>Vertebrata</taxon>
        <taxon>Euteleostomi</taxon>
        <taxon>Actinopterygii</taxon>
        <taxon>Neopterygii</taxon>
        <taxon>Teleostei</taxon>
        <taxon>Neoteleostei</taxon>
        <taxon>Acanthomorphata</taxon>
        <taxon>Carangaria</taxon>
        <taxon>Carangaria incertae sedis</taxon>
        <taxon>Centropomidae</taxon>
        <taxon>Lates</taxon>
    </lineage>
</organism>
<gene>
    <name evidence="3" type="primary">DNAAF2</name>
    <name evidence="3" type="synonym">KTU</name>
</gene>
<dbReference type="HAMAP" id="MF_03069">
    <property type="entry name" value="Kintoun"/>
    <property type="match status" value="1"/>
</dbReference>